<dbReference type="PROSITE" id="PS51435">
    <property type="entry name" value="AP_NUCLEASE_F1_4"/>
    <property type="match status" value="1"/>
</dbReference>
<proteinExistence type="inferred from homology"/>
<keyword evidence="10" id="KW-1185">Reference proteome</keyword>
<feature type="active site" evidence="5">
    <location>
        <position position="127"/>
    </location>
</feature>
<keyword evidence="4 6" id="KW-0460">Magnesium</keyword>
<dbReference type="OrthoDB" id="9803914at2"/>
<gene>
    <name evidence="9" type="ORF">CSPHI_02360</name>
</gene>
<feature type="binding site" evidence="6">
    <location>
        <position position="308"/>
    </location>
    <ligand>
        <name>Mg(2+)</name>
        <dbReference type="ChEBI" id="CHEBI:18420"/>
        <label>1</label>
    </ligand>
</feature>
<feature type="site" description="Transition state stabilizer" evidence="7">
    <location>
        <position position="170"/>
    </location>
</feature>
<dbReference type="STRING" id="1437874.CSPHI_02360"/>
<dbReference type="Pfam" id="PF03372">
    <property type="entry name" value="Exo_endo_phos"/>
    <property type="match status" value="1"/>
</dbReference>
<feature type="active site" description="Proton donor/acceptor" evidence="5">
    <location>
        <position position="168"/>
    </location>
</feature>
<dbReference type="NCBIfam" id="TIGR00633">
    <property type="entry name" value="xth"/>
    <property type="match status" value="1"/>
</dbReference>
<evidence type="ECO:0000313" key="10">
    <source>
        <dbReference type="Proteomes" id="UP000185469"/>
    </source>
</evidence>
<evidence type="ECO:0000256" key="7">
    <source>
        <dbReference type="PIRSR" id="PIRSR604808-3"/>
    </source>
</evidence>
<comment type="cofactor">
    <cofactor evidence="6">
        <name>Mg(2+)</name>
        <dbReference type="ChEBI" id="CHEBI:18420"/>
    </cofactor>
    <cofactor evidence="6">
        <name>Mn(2+)</name>
        <dbReference type="ChEBI" id="CHEBI:29035"/>
    </cofactor>
    <text evidence="6">Probably binds two magnesium or manganese ions per subunit.</text>
</comment>
<dbReference type="PANTHER" id="PTHR43250:SF2">
    <property type="entry name" value="EXODEOXYRIBONUCLEASE III"/>
    <property type="match status" value="1"/>
</dbReference>
<feature type="binding site" evidence="6">
    <location>
        <position position="307"/>
    </location>
    <ligand>
        <name>Mg(2+)</name>
        <dbReference type="ChEBI" id="CHEBI:18420"/>
        <label>1</label>
    </ligand>
</feature>
<dbReference type="RefSeq" id="WP_075691323.1">
    <property type="nucleotide sequence ID" value="NZ_CP009248.1"/>
</dbReference>
<reference evidence="9 10" key="1">
    <citation type="submission" date="2014-08" db="EMBL/GenBank/DDBJ databases">
        <title>Complete genome sequence of Corynebacterium sphenisci CECT 5990(T) (=DSM 44792(T)), isolated from healthy wild penguins.</title>
        <authorList>
            <person name="Ruckert C."/>
            <person name="Albersmeier A."/>
            <person name="Winkler A."/>
            <person name="Kalinowski J."/>
        </authorList>
    </citation>
    <scope>NUCLEOTIDE SEQUENCE [LARGE SCALE GENOMIC DNA]</scope>
    <source>
        <strain evidence="9 10">DSM 44792</strain>
    </source>
</reference>
<evidence type="ECO:0000256" key="2">
    <source>
        <dbReference type="ARBA" id="ARBA00022723"/>
    </source>
</evidence>
<evidence type="ECO:0000256" key="5">
    <source>
        <dbReference type="PIRSR" id="PIRSR604808-1"/>
    </source>
</evidence>
<dbReference type="InterPro" id="IPR037493">
    <property type="entry name" value="ExoIII-like"/>
</dbReference>
<dbReference type="PANTHER" id="PTHR43250">
    <property type="entry name" value="EXODEOXYRIBONUCLEASE III"/>
    <property type="match status" value="1"/>
</dbReference>
<dbReference type="InterPro" id="IPR036691">
    <property type="entry name" value="Endo/exonu/phosph_ase_sf"/>
</dbReference>
<feature type="domain" description="Endonuclease/exonuclease/phosphatase" evidence="8">
    <location>
        <begin position="6"/>
        <end position="308"/>
    </location>
</feature>
<dbReference type="KEGG" id="csph:CSPHI_02360"/>
<feature type="site" description="Important for catalytic activity" evidence="7">
    <location>
        <position position="278"/>
    </location>
</feature>
<dbReference type="Gene3D" id="3.60.10.10">
    <property type="entry name" value="Endonuclease/exonuclease/phosphatase"/>
    <property type="match status" value="1"/>
</dbReference>
<feature type="site" description="Interaction with DNA substrate" evidence="7">
    <location>
        <position position="308"/>
    </location>
</feature>
<feature type="binding site" evidence="6">
    <location>
        <position position="170"/>
    </location>
    <ligand>
        <name>Mg(2+)</name>
        <dbReference type="ChEBI" id="CHEBI:18420"/>
        <label>1</label>
    </ligand>
</feature>
<keyword evidence="2 6" id="KW-0479">Metal-binding</keyword>
<sequence>MSLSIATVNVNGIRAAVKRRNERNPGMLAWLRRTGADVVLLQEVRATADQARAALAPALDEGWHLYEAENHRAKGRAGVAILSRTPLTGVTVGFDDGEFADAGRYLAATVPAADSGLGAEVRVASLYLPSGAALSGKQDEKYRFLDAFGAHLAELGAREGLHAVIGGDWNICHREQDLRNWRTNRRKSGFLPQERAWMNSVFGTWPDESAQPSLAEASERELADGAFSDGTAWTPPEPAADPAWFDVARRLHPEAEGPFSWWTYRGRAFDTDAGWRIDYQAATAPMLARAVSAHVDRPEAYDERWTDHAPVVAVYE</sequence>
<dbReference type="AlphaFoldDB" id="A0A1L7CW77"/>
<feature type="active site" description="Proton acceptor" evidence="5">
    <location>
        <position position="308"/>
    </location>
</feature>
<dbReference type="GO" id="GO:0046872">
    <property type="term" value="F:metal ion binding"/>
    <property type="evidence" value="ECO:0007669"/>
    <property type="project" value="UniProtKB-KW"/>
</dbReference>
<keyword evidence="3" id="KW-0378">Hydrolase</keyword>
<evidence type="ECO:0000256" key="1">
    <source>
        <dbReference type="ARBA" id="ARBA00007092"/>
    </source>
</evidence>
<keyword evidence="6" id="KW-0464">Manganese</keyword>
<protein>
    <submittedName>
        <fullName evidence="9">Exodeoxyribonuclease III</fullName>
    </submittedName>
</protein>
<dbReference type="SUPFAM" id="SSF56219">
    <property type="entry name" value="DNase I-like"/>
    <property type="match status" value="1"/>
</dbReference>
<feature type="binding site" evidence="6">
    <location>
        <position position="168"/>
    </location>
    <ligand>
        <name>Mg(2+)</name>
        <dbReference type="ChEBI" id="CHEBI:18420"/>
        <label>1</label>
    </ligand>
</feature>
<dbReference type="InterPro" id="IPR005135">
    <property type="entry name" value="Endo/exonuclease/phosphatase"/>
</dbReference>
<dbReference type="Proteomes" id="UP000185469">
    <property type="component" value="Chromosome"/>
</dbReference>
<evidence type="ECO:0000256" key="6">
    <source>
        <dbReference type="PIRSR" id="PIRSR604808-2"/>
    </source>
</evidence>
<dbReference type="InterPro" id="IPR004808">
    <property type="entry name" value="AP_endonuc_1"/>
</dbReference>
<organism evidence="9 10">
    <name type="scientific">Corynebacterium sphenisci DSM 44792</name>
    <dbReference type="NCBI Taxonomy" id="1437874"/>
    <lineage>
        <taxon>Bacteria</taxon>
        <taxon>Bacillati</taxon>
        <taxon>Actinomycetota</taxon>
        <taxon>Actinomycetes</taxon>
        <taxon>Mycobacteriales</taxon>
        <taxon>Corynebacteriaceae</taxon>
        <taxon>Corynebacterium</taxon>
    </lineage>
</organism>
<evidence type="ECO:0000313" key="9">
    <source>
        <dbReference type="EMBL" id="APT90103.1"/>
    </source>
</evidence>
<evidence type="ECO:0000259" key="8">
    <source>
        <dbReference type="Pfam" id="PF03372"/>
    </source>
</evidence>
<feature type="binding site" evidence="6">
    <location>
        <position position="9"/>
    </location>
    <ligand>
        <name>Mg(2+)</name>
        <dbReference type="ChEBI" id="CHEBI:18420"/>
        <label>1</label>
    </ligand>
</feature>
<feature type="binding site" evidence="6">
    <location>
        <position position="43"/>
    </location>
    <ligand>
        <name>Mg(2+)</name>
        <dbReference type="ChEBI" id="CHEBI:18420"/>
        <label>1</label>
    </ligand>
</feature>
<dbReference type="EMBL" id="CP009248">
    <property type="protein sequence ID" value="APT90103.1"/>
    <property type="molecule type" value="Genomic_DNA"/>
</dbReference>
<accession>A0A1L7CW77</accession>
<evidence type="ECO:0000256" key="3">
    <source>
        <dbReference type="ARBA" id="ARBA00022801"/>
    </source>
</evidence>
<dbReference type="GO" id="GO:0006281">
    <property type="term" value="P:DNA repair"/>
    <property type="evidence" value="ECO:0007669"/>
    <property type="project" value="InterPro"/>
</dbReference>
<evidence type="ECO:0000256" key="4">
    <source>
        <dbReference type="ARBA" id="ARBA00022842"/>
    </source>
</evidence>
<comment type="similarity">
    <text evidence="1">Belongs to the DNA repair enzymes AP/ExoA family.</text>
</comment>
<dbReference type="GO" id="GO:0008311">
    <property type="term" value="F:double-stranded DNA 3'-5' DNA exonuclease activity"/>
    <property type="evidence" value="ECO:0007669"/>
    <property type="project" value="InterPro"/>
</dbReference>
<name>A0A1L7CW77_9CORY</name>